<feature type="domain" description="Response regulatory" evidence="11">
    <location>
        <begin position="4"/>
        <end position="116"/>
    </location>
</feature>
<dbReference type="Proteomes" id="UP000269331">
    <property type="component" value="Chromosome"/>
</dbReference>
<dbReference type="EMBL" id="AP018400">
    <property type="protein sequence ID" value="BBA91870.1"/>
    <property type="molecule type" value="Genomic_DNA"/>
</dbReference>
<evidence type="ECO:0000256" key="5">
    <source>
        <dbReference type="ARBA" id="ARBA00023159"/>
    </source>
</evidence>
<dbReference type="GO" id="GO:0006355">
    <property type="term" value="P:regulation of DNA-templated transcription"/>
    <property type="evidence" value="ECO:0007669"/>
    <property type="project" value="InterPro"/>
</dbReference>
<evidence type="ECO:0000256" key="1">
    <source>
        <dbReference type="ARBA" id="ARBA00022553"/>
    </source>
</evidence>
<evidence type="ECO:0000259" key="12">
    <source>
        <dbReference type="PROSITE" id="PS51755"/>
    </source>
</evidence>
<dbReference type="GO" id="GO:0032993">
    <property type="term" value="C:protein-DNA complex"/>
    <property type="evidence" value="ECO:0007669"/>
    <property type="project" value="TreeGrafter"/>
</dbReference>
<dbReference type="InterPro" id="IPR001867">
    <property type="entry name" value="OmpR/PhoB-type_DNA-bd"/>
</dbReference>
<comment type="function">
    <text evidence="7">Member of the two-component regulatory system DltS/DltR. Regulates the expression of the dlt operon.</text>
</comment>
<dbReference type="FunFam" id="3.40.50.2300:FF:000001">
    <property type="entry name" value="DNA-binding response regulator PhoB"/>
    <property type="match status" value="1"/>
</dbReference>
<evidence type="ECO:0000256" key="8">
    <source>
        <dbReference type="ARBA" id="ARBA00071115"/>
    </source>
</evidence>
<dbReference type="OrthoDB" id="9790442at2"/>
<dbReference type="FunFam" id="1.10.10.10:FF:000018">
    <property type="entry name" value="DNA-binding response regulator ResD"/>
    <property type="match status" value="1"/>
</dbReference>
<evidence type="ECO:0000256" key="10">
    <source>
        <dbReference type="PROSITE-ProRule" id="PRU01091"/>
    </source>
</evidence>
<dbReference type="Gene3D" id="6.10.250.690">
    <property type="match status" value="1"/>
</dbReference>
<dbReference type="Gene3D" id="3.40.50.2300">
    <property type="match status" value="1"/>
</dbReference>
<keyword evidence="4 10" id="KW-0238">DNA-binding</keyword>
<dbReference type="SUPFAM" id="SSF46894">
    <property type="entry name" value="C-terminal effector domain of the bipartite response regulators"/>
    <property type="match status" value="1"/>
</dbReference>
<gene>
    <name evidence="13" type="ORF">SR187_1195</name>
</gene>
<evidence type="ECO:0000256" key="6">
    <source>
        <dbReference type="ARBA" id="ARBA00023163"/>
    </source>
</evidence>
<organism evidence="13 14">
    <name type="scientific">Streptococcus ruminantium</name>
    <dbReference type="NCBI Taxonomy" id="1917441"/>
    <lineage>
        <taxon>Bacteria</taxon>
        <taxon>Bacillati</taxon>
        <taxon>Bacillota</taxon>
        <taxon>Bacilli</taxon>
        <taxon>Lactobacillales</taxon>
        <taxon>Streptococcaceae</taxon>
        <taxon>Streptococcus</taxon>
    </lineage>
</organism>
<keyword evidence="2" id="KW-0902">Two-component regulatory system</keyword>
<dbReference type="InterPro" id="IPR001789">
    <property type="entry name" value="Sig_transdc_resp-reg_receiver"/>
</dbReference>
<dbReference type="Pfam" id="PF00072">
    <property type="entry name" value="Response_reg"/>
    <property type="match status" value="1"/>
</dbReference>
<evidence type="ECO:0000313" key="13">
    <source>
        <dbReference type="EMBL" id="BBA91870.1"/>
    </source>
</evidence>
<feature type="DNA-binding region" description="OmpR/PhoB-type" evidence="10">
    <location>
        <begin position="133"/>
        <end position="233"/>
    </location>
</feature>
<evidence type="ECO:0000256" key="9">
    <source>
        <dbReference type="PROSITE-ProRule" id="PRU00169"/>
    </source>
</evidence>
<dbReference type="GO" id="GO:0000156">
    <property type="term" value="F:phosphorelay response regulator activity"/>
    <property type="evidence" value="ECO:0007669"/>
    <property type="project" value="TreeGrafter"/>
</dbReference>
<dbReference type="GO" id="GO:0005829">
    <property type="term" value="C:cytosol"/>
    <property type="evidence" value="ECO:0007669"/>
    <property type="project" value="TreeGrafter"/>
</dbReference>
<dbReference type="PROSITE" id="PS50110">
    <property type="entry name" value="RESPONSE_REGULATORY"/>
    <property type="match status" value="1"/>
</dbReference>
<keyword evidence="6" id="KW-0804">Transcription</keyword>
<evidence type="ECO:0000256" key="2">
    <source>
        <dbReference type="ARBA" id="ARBA00023012"/>
    </source>
</evidence>
<dbReference type="PANTHER" id="PTHR48111:SF2">
    <property type="entry name" value="RESPONSE REGULATOR SAER"/>
    <property type="match status" value="1"/>
</dbReference>
<dbReference type="CDD" id="cd17574">
    <property type="entry name" value="REC_OmpR"/>
    <property type="match status" value="1"/>
</dbReference>
<protein>
    <recommendedName>
        <fullName evidence="8">Transcriptional regulatory protein DltR</fullName>
    </recommendedName>
</protein>
<dbReference type="SMART" id="SM00448">
    <property type="entry name" value="REC"/>
    <property type="match status" value="1"/>
</dbReference>
<dbReference type="SMART" id="SM00862">
    <property type="entry name" value="Trans_reg_C"/>
    <property type="match status" value="1"/>
</dbReference>
<evidence type="ECO:0000256" key="4">
    <source>
        <dbReference type="ARBA" id="ARBA00023125"/>
    </source>
</evidence>
<dbReference type="AlphaFoldDB" id="A0A2Z5TKE2"/>
<accession>A0A2Z5TKE2</accession>
<evidence type="ECO:0000259" key="11">
    <source>
        <dbReference type="PROSITE" id="PS50110"/>
    </source>
</evidence>
<dbReference type="InterPro" id="IPR036388">
    <property type="entry name" value="WH-like_DNA-bd_sf"/>
</dbReference>
<dbReference type="SUPFAM" id="SSF52172">
    <property type="entry name" value="CheY-like"/>
    <property type="match status" value="1"/>
</dbReference>
<sequence>MQDTILLIEDDASIREGVRILLESEGFSVKEAASGEEGLDYLTPTIDLVILDVMMPGMSGLRTCEQIRKQSTVPILFLSAKAQESDKLIGLMVGGDSYLTKPFSYSELLGQVKALIRRFKVYQGQGGVESEELPYIELSGVRVHKRFNEVFVDGKEIELSEIEYQILLLLMSHPRKIFSTQNIYESVWDDLYFYNCNSTVMVHIRKLRVKMEQDPKNPKWIKTVWGKGYKFETGE</sequence>
<keyword evidence="3" id="KW-0805">Transcription regulation</keyword>
<dbReference type="PROSITE" id="PS51755">
    <property type="entry name" value="OMPR_PHOB"/>
    <property type="match status" value="1"/>
</dbReference>
<dbReference type="KEGG" id="srq:SR187_1195"/>
<evidence type="ECO:0000256" key="3">
    <source>
        <dbReference type="ARBA" id="ARBA00023015"/>
    </source>
</evidence>
<dbReference type="RefSeq" id="WP_120171256.1">
    <property type="nucleotide sequence ID" value="NZ_AP018400.1"/>
</dbReference>
<feature type="modified residue" description="4-aspartylphosphate" evidence="9">
    <location>
        <position position="52"/>
    </location>
</feature>
<dbReference type="Gene3D" id="1.10.10.10">
    <property type="entry name" value="Winged helix-like DNA-binding domain superfamily/Winged helix DNA-binding domain"/>
    <property type="match status" value="1"/>
</dbReference>
<proteinExistence type="predicted"/>
<dbReference type="InterPro" id="IPR039420">
    <property type="entry name" value="WalR-like"/>
</dbReference>
<feature type="domain" description="OmpR/PhoB-type" evidence="12">
    <location>
        <begin position="133"/>
        <end position="233"/>
    </location>
</feature>
<dbReference type="InterPro" id="IPR011006">
    <property type="entry name" value="CheY-like_superfamily"/>
</dbReference>
<evidence type="ECO:0000256" key="7">
    <source>
        <dbReference type="ARBA" id="ARBA00055621"/>
    </source>
</evidence>
<dbReference type="PANTHER" id="PTHR48111">
    <property type="entry name" value="REGULATOR OF RPOS"/>
    <property type="match status" value="1"/>
</dbReference>
<dbReference type="Pfam" id="PF00486">
    <property type="entry name" value="Trans_reg_C"/>
    <property type="match status" value="1"/>
</dbReference>
<keyword evidence="1 9" id="KW-0597">Phosphoprotein</keyword>
<dbReference type="CDD" id="cd00383">
    <property type="entry name" value="trans_reg_C"/>
    <property type="match status" value="1"/>
</dbReference>
<dbReference type="InterPro" id="IPR016032">
    <property type="entry name" value="Sig_transdc_resp-reg_C-effctor"/>
</dbReference>
<keyword evidence="5" id="KW-0010">Activator</keyword>
<name>A0A2Z5TKE2_9STRE</name>
<dbReference type="GeneID" id="52228820"/>
<dbReference type="GO" id="GO:0000976">
    <property type="term" value="F:transcription cis-regulatory region binding"/>
    <property type="evidence" value="ECO:0007669"/>
    <property type="project" value="TreeGrafter"/>
</dbReference>
<evidence type="ECO:0000313" key="14">
    <source>
        <dbReference type="Proteomes" id="UP000269331"/>
    </source>
</evidence>
<reference evidence="13 14" key="1">
    <citation type="journal article" date="2018" name="Genome Biol. Evol.">
        <title>Complete Genome Sequence of Streptococcus ruminantium sp. nov. GUT-187T (=DSM 104980T =JCM 31869T), the Type Strain of S. ruminantium, and Comparison with Genome Sequences of Streptococcus suis Strains.</title>
        <authorList>
            <person name="Tohya M."/>
            <person name="Sekizaki T."/>
            <person name="Miyoshi-Akiyama T."/>
        </authorList>
    </citation>
    <scope>NUCLEOTIDE SEQUENCE [LARGE SCALE GENOMIC DNA]</scope>
    <source>
        <strain evidence="13 14">GUT187T</strain>
    </source>
</reference>